<organism evidence="1 2">
    <name type="scientific">Ogataea polymorpha</name>
    <dbReference type="NCBI Taxonomy" id="460523"/>
    <lineage>
        <taxon>Eukaryota</taxon>
        <taxon>Fungi</taxon>
        <taxon>Dikarya</taxon>
        <taxon>Ascomycota</taxon>
        <taxon>Saccharomycotina</taxon>
        <taxon>Pichiomycetes</taxon>
        <taxon>Pichiales</taxon>
        <taxon>Pichiaceae</taxon>
        <taxon>Ogataea</taxon>
    </lineage>
</organism>
<gene>
    <name evidence="1" type="ORF">OGATHE_004275</name>
</gene>
<evidence type="ECO:0000313" key="2">
    <source>
        <dbReference type="Proteomes" id="UP000788993"/>
    </source>
</evidence>
<sequence>MSDSDSDNFEDAQEHIQDFPEIHHSNDKHLNRIRKDSHEVIANLDSSFCSDLALHLYMVKMLASRDYFVANGRFSSWPLPKKQVPVPMASREYVDECNIHGDARKRHTVPFREICNENKETPKEQFLEYVPPATDAKEELELQLRAVFQQKIYHKIHAFNLSNAAARTRDKNASTVKYIPVLDPPVDLPQEAKTELFTKINNVFDKLIEQRKACVSSENTGPLNWLSVAQQAKDYHAYLEMAKLMSLKYPKLKKPVFDQTLTAKQQEDRHQEWAAELEHRKRKNQLKKLLIKKRAELEIRKLKIWDTKKNSRERPIRKIK</sequence>
<dbReference type="Proteomes" id="UP000788993">
    <property type="component" value="Unassembled WGS sequence"/>
</dbReference>
<reference evidence="1" key="1">
    <citation type="journal article" date="2021" name="Open Biol.">
        <title>Shared evolutionary footprints suggest mitochondrial oxidative damage underlies multiple complex I losses in fungi.</title>
        <authorList>
            <person name="Schikora-Tamarit M.A."/>
            <person name="Marcet-Houben M."/>
            <person name="Nosek J."/>
            <person name="Gabaldon T."/>
        </authorList>
    </citation>
    <scope>NUCLEOTIDE SEQUENCE</scope>
    <source>
        <strain evidence="1">NCAIM Y.01608</strain>
    </source>
</reference>
<proteinExistence type="predicted"/>
<keyword evidence="2" id="KW-1185">Reference proteome</keyword>
<dbReference type="AlphaFoldDB" id="A0A1B7SI79"/>
<reference evidence="1" key="2">
    <citation type="submission" date="2021-01" db="EMBL/GenBank/DDBJ databases">
        <authorList>
            <person name="Schikora-Tamarit M.A."/>
        </authorList>
    </citation>
    <scope>NUCLEOTIDE SEQUENCE</scope>
    <source>
        <strain evidence="1">NCAIM Y.01608</strain>
    </source>
</reference>
<comment type="caution">
    <text evidence="1">The sequence shown here is derived from an EMBL/GenBank/DDBJ whole genome shotgun (WGS) entry which is preliminary data.</text>
</comment>
<protein>
    <submittedName>
        <fullName evidence="1">Uncharacterized protein</fullName>
    </submittedName>
</protein>
<accession>A0A1B7SI79</accession>
<evidence type="ECO:0000313" key="1">
    <source>
        <dbReference type="EMBL" id="KAH3662699.1"/>
    </source>
</evidence>
<dbReference type="RefSeq" id="XP_018211102.1">
    <property type="nucleotide sequence ID" value="XM_018357294.1"/>
</dbReference>
<dbReference type="EMBL" id="JAEUBD010001266">
    <property type="protein sequence ID" value="KAH3662699.1"/>
    <property type="molecule type" value="Genomic_DNA"/>
</dbReference>
<name>A0A1B7SI79_9ASCO</name>